<keyword evidence="2" id="KW-0645">Protease</keyword>
<gene>
    <name evidence="4" type="ORF">PGLA2088_LOCUS47293</name>
</gene>
<proteinExistence type="inferred from homology"/>
<dbReference type="PRINTS" id="PR00834">
    <property type="entry name" value="PROTEASES2C"/>
</dbReference>
<dbReference type="Gene3D" id="2.40.10.10">
    <property type="entry name" value="Trypsin-like serine proteases"/>
    <property type="match status" value="2"/>
</dbReference>
<evidence type="ECO:0000313" key="4">
    <source>
        <dbReference type="EMBL" id="CAE8734418.1"/>
    </source>
</evidence>
<protein>
    <recommendedName>
        <fullName evidence="6">PDZ domain-containing protein</fullName>
    </recommendedName>
</protein>
<dbReference type="EMBL" id="CAJNNW010036451">
    <property type="protein sequence ID" value="CAE8734418.1"/>
    <property type="molecule type" value="Genomic_DNA"/>
</dbReference>
<dbReference type="PANTHER" id="PTHR43343:SF3">
    <property type="entry name" value="PROTEASE DO-LIKE 8, CHLOROPLASTIC"/>
    <property type="match status" value="1"/>
</dbReference>
<sequence>MFGIAVILCLVAVLLRFFCLWPSFGSGIENSGAVKAAESVVRVRALDLLRPWSRSHGSGFVWDDAGHIVTNFHVVRHAALLAVEFADGTERRARVVGSSPGCDLALLELVDGGRQGWRPPPPLQLATVAPALGQSVVAIGHPGHWAWFLGHGFISAVGRRGSRILEKVTHGPGLGRFQRECAADGMLMTTATSGPGSSGGPLLTPSGEVTGVITWQFAGEGGRQPRVMVAIRSEMLSLVLPALLSSGSWRPLRSGLEGRMGPAGLAAPSRSNALLGIQLTGARLLRPPGPAARSAGLRLWDEVLRVDGLEVQRPADVLDVSQQSAAALQRGMGVEPSWWQFGSTGPRPLAVSFRRPGDAPGVFRHADVWPAASPAPRQSTELLVRSAKVALRIYLASRFLRSTGRLAQDFKSEFQALARGSAALLDIRNGSSGFNMSAAQALATAEKTLRFAAQFLLTPPSSVCTSFVPGKTCSGESAKPGAKQTASWTGIKGAPDCLRKCQQRHSEAKTSCCSYSPGGKTCKLFAATNGTDPFADGGGDSQAALCQSVNPQRAAEQLVRLLSIFQRLVADSGS</sequence>
<organism evidence="4 5">
    <name type="scientific">Polarella glacialis</name>
    <name type="common">Dinoflagellate</name>
    <dbReference type="NCBI Taxonomy" id="89957"/>
    <lineage>
        <taxon>Eukaryota</taxon>
        <taxon>Sar</taxon>
        <taxon>Alveolata</taxon>
        <taxon>Dinophyceae</taxon>
        <taxon>Suessiales</taxon>
        <taxon>Suessiaceae</taxon>
        <taxon>Polarella</taxon>
    </lineage>
</organism>
<dbReference type="AlphaFoldDB" id="A0A813LLQ6"/>
<accession>A0A813LLQ6</accession>
<dbReference type="InterPro" id="IPR051201">
    <property type="entry name" value="Chloro_Bact_Ser_Proteases"/>
</dbReference>
<dbReference type="GO" id="GO:0004252">
    <property type="term" value="F:serine-type endopeptidase activity"/>
    <property type="evidence" value="ECO:0007669"/>
    <property type="project" value="InterPro"/>
</dbReference>
<evidence type="ECO:0000256" key="3">
    <source>
        <dbReference type="ARBA" id="ARBA00022801"/>
    </source>
</evidence>
<dbReference type="InterPro" id="IPR009003">
    <property type="entry name" value="Peptidase_S1_PA"/>
</dbReference>
<dbReference type="GO" id="GO:0006508">
    <property type="term" value="P:proteolysis"/>
    <property type="evidence" value="ECO:0007669"/>
    <property type="project" value="UniProtKB-KW"/>
</dbReference>
<dbReference type="PANTHER" id="PTHR43343">
    <property type="entry name" value="PEPTIDASE S12"/>
    <property type="match status" value="1"/>
</dbReference>
<keyword evidence="3" id="KW-0378">Hydrolase</keyword>
<evidence type="ECO:0000256" key="2">
    <source>
        <dbReference type="ARBA" id="ARBA00022670"/>
    </source>
</evidence>
<reference evidence="4" key="1">
    <citation type="submission" date="2021-02" db="EMBL/GenBank/DDBJ databases">
        <authorList>
            <person name="Dougan E. K."/>
            <person name="Rhodes N."/>
            <person name="Thang M."/>
            <person name="Chan C."/>
        </authorList>
    </citation>
    <scope>NUCLEOTIDE SEQUENCE</scope>
</reference>
<evidence type="ECO:0000313" key="5">
    <source>
        <dbReference type="Proteomes" id="UP000626109"/>
    </source>
</evidence>
<dbReference type="InterPro" id="IPR001940">
    <property type="entry name" value="Peptidase_S1C"/>
</dbReference>
<evidence type="ECO:0000256" key="1">
    <source>
        <dbReference type="ARBA" id="ARBA00010541"/>
    </source>
</evidence>
<dbReference type="SUPFAM" id="SSF50494">
    <property type="entry name" value="Trypsin-like serine proteases"/>
    <property type="match status" value="1"/>
</dbReference>
<dbReference type="Proteomes" id="UP000626109">
    <property type="component" value="Unassembled WGS sequence"/>
</dbReference>
<evidence type="ECO:0008006" key="6">
    <source>
        <dbReference type="Google" id="ProtNLM"/>
    </source>
</evidence>
<dbReference type="Pfam" id="PF13365">
    <property type="entry name" value="Trypsin_2"/>
    <property type="match status" value="1"/>
</dbReference>
<comment type="caution">
    <text evidence="4">The sequence shown here is derived from an EMBL/GenBank/DDBJ whole genome shotgun (WGS) entry which is preliminary data.</text>
</comment>
<comment type="similarity">
    <text evidence="1">Belongs to the peptidase S1C family.</text>
</comment>
<name>A0A813LLQ6_POLGL</name>
<dbReference type="InterPro" id="IPR043504">
    <property type="entry name" value="Peptidase_S1_PA_chymotrypsin"/>
</dbReference>